<proteinExistence type="predicted"/>
<dbReference type="EMBL" id="FMTP01000010">
    <property type="protein sequence ID" value="SCW95457.1"/>
    <property type="molecule type" value="Genomic_DNA"/>
</dbReference>
<name>A0A1G4UPG3_9HYPH</name>
<dbReference type="AlphaFoldDB" id="A0A1G4UPG3"/>
<organism evidence="1 2">
    <name type="scientific">Ancylobacter rudongensis</name>
    <dbReference type="NCBI Taxonomy" id="177413"/>
    <lineage>
        <taxon>Bacteria</taxon>
        <taxon>Pseudomonadati</taxon>
        <taxon>Pseudomonadota</taxon>
        <taxon>Alphaproteobacteria</taxon>
        <taxon>Hyphomicrobiales</taxon>
        <taxon>Xanthobacteraceae</taxon>
        <taxon>Ancylobacter</taxon>
    </lineage>
</organism>
<accession>A0A1G4UPG3</accession>
<reference evidence="2" key="1">
    <citation type="submission" date="2016-10" db="EMBL/GenBank/DDBJ databases">
        <authorList>
            <person name="Varghese N."/>
            <person name="Submissions S."/>
        </authorList>
    </citation>
    <scope>NUCLEOTIDE SEQUENCE [LARGE SCALE GENOMIC DNA]</scope>
    <source>
        <strain evidence="2">CGMCC 1.1761</strain>
    </source>
</reference>
<sequence length="104" mass="11783">MNSAHYVSFERRFNGAGLVRQLLLDAEAVGFRFKVRHGDRVDYVGARRAEAFESITAQMQPELELIDGDGFPVGAVALDGTREGMDAVRRWCGGWITAWLRRRR</sequence>
<gene>
    <name evidence="1" type="ORF">SAMN05660859_0032</name>
</gene>
<keyword evidence="2" id="KW-1185">Reference proteome</keyword>
<evidence type="ECO:0000313" key="2">
    <source>
        <dbReference type="Proteomes" id="UP000198889"/>
    </source>
</evidence>
<evidence type="ECO:0000313" key="1">
    <source>
        <dbReference type="EMBL" id="SCW95457.1"/>
    </source>
</evidence>
<dbReference type="STRING" id="177413.SAMN05660859_0032"/>
<dbReference type="RefSeq" id="WP_091444041.1">
    <property type="nucleotide sequence ID" value="NZ_FMTP01000010.1"/>
</dbReference>
<protein>
    <submittedName>
        <fullName evidence="1">Uncharacterized protein</fullName>
    </submittedName>
</protein>
<dbReference type="Proteomes" id="UP000198889">
    <property type="component" value="Unassembled WGS sequence"/>
</dbReference>